<proteinExistence type="predicted"/>
<evidence type="ECO:0000313" key="3">
    <source>
        <dbReference type="Proteomes" id="UP000198716"/>
    </source>
</evidence>
<gene>
    <name evidence="2" type="ORF">SAMN04487819_105100</name>
</gene>
<keyword evidence="1" id="KW-1133">Transmembrane helix</keyword>
<protein>
    <submittedName>
        <fullName evidence="2">Uncharacterized protein</fullName>
    </submittedName>
</protein>
<sequence length="62" mass="6887">MPYARKSMYLILPVALLVSFVVGFSAVKIWPDNIVLQRAVTFSGVVVVTLVAVLAYFYHKKG</sequence>
<evidence type="ECO:0000256" key="1">
    <source>
        <dbReference type="SAM" id="Phobius"/>
    </source>
</evidence>
<keyword evidence="1" id="KW-0472">Membrane</keyword>
<keyword evidence="3" id="KW-1185">Reference proteome</keyword>
<evidence type="ECO:0000313" key="2">
    <source>
        <dbReference type="EMBL" id="SFD91921.1"/>
    </source>
</evidence>
<name>A0A1I1WA48_9ACTN</name>
<organism evidence="2 3">
    <name type="scientific">Actinopolyspora alba</name>
    <dbReference type="NCBI Taxonomy" id="673379"/>
    <lineage>
        <taxon>Bacteria</taxon>
        <taxon>Bacillati</taxon>
        <taxon>Actinomycetota</taxon>
        <taxon>Actinomycetes</taxon>
        <taxon>Actinopolysporales</taxon>
        <taxon>Actinopolysporaceae</taxon>
        <taxon>Actinopolyspora</taxon>
        <taxon>Actinopolyspora alba group</taxon>
    </lineage>
</organism>
<dbReference type="Proteomes" id="UP000198716">
    <property type="component" value="Unassembled WGS sequence"/>
</dbReference>
<reference evidence="3" key="1">
    <citation type="submission" date="2016-10" db="EMBL/GenBank/DDBJ databases">
        <authorList>
            <person name="Varghese N."/>
            <person name="Submissions S."/>
        </authorList>
    </citation>
    <scope>NUCLEOTIDE SEQUENCE [LARGE SCALE GENOMIC DNA]</scope>
    <source>
        <strain evidence="3">DSM 45004</strain>
    </source>
</reference>
<keyword evidence="1" id="KW-0812">Transmembrane</keyword>
<dbReference type="EMBL" id="FOMZ01000005">
    <property type="protein sequence ID" value="SFD91921.1"/>
    <property type="molecule type" value="Genomic_DNA"/>
</dbReference>
<accession>A0A1I1WA48</accession>
<dbReference type="AlphaFoldDB" id="A0A1I1WA48"/>
<feature type="transmembrane region" description="Helical" evidence="1">
    <location>
        <begin position="35"/>
        <end position="58"/>
    </location>
</feature>